<evidence type="ECO:0000313" key="4">
    <source>
        <dbReference type="Proteomes" id="UP000297299"/>
    </source>
</evidence>
<reference evidence="3 4" key="1">
    <citation type="submission" date="2017-11" db="EMBL/GenBank/DDBJ databases">
        <title>Comparative genomics of Botrytis spp.</title>
        <authorList>
            <person name="Valero-Jimenez C.A."/>
            <person name="Tapia P."/>
            <person name="Veloso J."/>
            <person name="Silva-Moreno E."/>
            <person name="Staats M."/>
            <person name="Valdes J.H."/>
            <person name="Van Kan J.A.L."/>
        </authorList>
    </citation>
    <scope>NUCLEOTIDE SEQUENCE [LARGE SCALE GENOMIC DNA]</scope>
    <source>
        <strain evidence="3 4">MUCL2830</strain>
    </source>
</reference>
<evidence type="ECO:0000313" key="3">
    <source>
        <dbReference type="EMBL" id="TEY42785.1"/>
    </source>
</evidence>
<evidence type="ECO:0000256" key="2">
    <source>
        <dbReference type="SAM" id="Phobius"/>
    </source>
</evidence>
<dbReference type="EMBL" id="PHWZ01000379">
    <property type="protein sequence ID" value="TEY42785.1"/>
    <property type="molecule type" value="Genomic_DNA"/>
</dbReference>
<protein>
    <recommendedName>
        <fullName evidence="5">Transmembrane protein</fullName>
    </recommendedName>
</protein>
<sequence length="120" mass="14167">MPIHIHIPYFRTLSHPKKPKKPKPPTPTTRSIGTQTTNTRTHSSRWTQTPSRYISFHEQLGVRPPRKSGIERLPWYAVLGGVVLGWFWMGIWGWARCIHKYIHTYNKFNKIQNGRDLETY</sequence>
<organism evidence="3 4">
    <name type="scientific">Botryotinia calthae</name>
    <dbReference type="NCBI Taxonomy" id="38488"/>
    <lineage>
        <taxon>Eukaryota</taxon>
        <taxon>Fungi</taxon>
        <taxon>Dikarya</taxon>
        <taxon>Ascomycota</taxon>
        <taxon>Pezizomycotina</taxon>
        <taxon>Leotiomycetes</taxon>
        <taxon>Helotiales</taxon>
        <taxon>Sclerotiniaceae</taxon>
        <taxon>Botryotinia</taxon>
    </lineage>
</organism>
<feature type="region of interest" description="Disordered" evidence="1">
    <location>
        <begin position="13"/>
        <end position="47"/>
    </location>
</feature>
<dbReference type="AlphaFoldDB" id="A0A4Y8CT90"/>
<keyword evidence="2" id="KW-1133">Transmembrane helix</keyword>
<keyword evidence="4" id="KW-1185">Reference proteome</keyword>
<dbReference type="Proteomes" id="UP000297299">
    <property type="component" value="Unassembled WGS sequence"/>
</dbReference>
<name>A0A4Y8CT90_9HELO</name>
<dbReference type="OrthoDB" id="10598721at2759"/>
<keyword evidence="2" id="KW-0812">Transmembrane</keyword>
<feature type="transmembrane region" description="Helical" evidence="2">
    <location>
        <begin position="73"/>
        <end position="95"/>
    </location>
</feature>
<accession>A0A4Y8CT90</accession>
<comment type="caution">
    <text evidence="3">The sequence shown here is derived from an EMBL/GenBank/DDBJ whole genome shotgun (WGS) entry which is preliminary data.</text>
</comment>
<proteinExistence type="predicted"/>
<keyword evidence="2" id="KW-0472">Membrane</keyword>
<evidence type="ECO:0000256" key="1">
    <source>
        <dbReference type="SAM" id="MobiDB-lite"/>
    </source>
</evidence>
<gene>
    <name evidence="3" type="ORF">BOTCAL_0380g00060</name>
</gene>
<evidence type="ECO:0008006" key="5">
    <source>
        <dbReference type="Google" id="ProtNLM"/>
    </source>
</evidence>
<feature type="compositionally biased region" description="Basic residues" evidence="1">
    <location>
        <begin position="14"/>
        <end position="23"/>
    </location>
</feature>
<feature type="compositionally biased region" description="Polar residues" evidence="1">
    <location>
        <begin position="30"/>
        <end position="47"/>
    </location>
</feature>